<reference evidence="2" key="1">
    <citation type="submission" date="2022-12" db="EMBL/GenBank/DDBJ databases">
        <title>Chromosome-level genome assembly of the bean flower thrips Megalurothrips usitatus.</title>
        <authorList>
            <person name="Ma L."/>
            <person name="Liu Q."/>
            <person name="Li H."/>
            <person name="Cai W."/>
        </authorList>
    </citation>
    <scope>NUCLEOTIDE SEQUENCE</scope>
    <source>
        <strain evidence="2">Cailab_2022a</strain>
    </source>
</reference>
<dbReference type="AlphaFoldDB" id="A0AAV7Y286"/>
<keyword evidence="3" id="KW-1185">Reference proteome</keyword>
<feature type="compositionally biased region" description="Basic residues" evidence="1">
    <location>
        <begin position="64"/>
        <end position="82"/>
    </location>
</feature>
<feature type="compositionally biased region" description="Basic and acidic residues" evidence="1">
    <location>
        <begin position="1"/>
        <end position="19"/>
    </location>
</feature>
<feature type="compositionally biased region" description="Basic residues" evidence="1">
    <location>
        <begin position="31"/>
        <end position="42"/>
    </location>
</feature>
<proteinExistence type="predicted"/>
<accession>A0AAV7Y286</accession>
<name>A0AAV7Y286_9NEOP</name>
<sequence>MCQCVPDRRRSRLDARHADVCAAGTAGPVPRPRRRGRPRPRPRPPTGAGLQRPRPLLVAVGGAHRGRAQRRGQRRRPPRLRQPRTGECGPNLTVPPRAPSAPEVPGDGRQRRCFSDPRLPTLAAAPMTCE</sequence>
<gene>
    <name evidence="2" type="ORF">ONE63_000657</name>
</gene>
<dbReference type="Proteomes" id="UP001075354">
    <property type="component" value="Chromosome 1"/>
</dbReference>
<evidence type="ECO:0000313" key="3">
    <source>
        <dbReference type="Proteomes" id="UP001075354"/>
    </source>
</evidence>
<dbReference type="EMBL" id="JAPTSV010000001">
    <property type="protein sequence ID" value="KAJ1532023.1"/>
    <property type="molecule type" value="Genomic_DNA"/>
</dbReference>
<protein>
    <submittedName>
        <fullName evidence="2">Uncharacterized protein</fullName>
    </submittedName>
</protein>
<evidence type="ECO:0000256" key="1">
    <source>
        <dbReference type="SAM" id="MobiDB-lite"/>
    </source>
</evidence>
<organism evidence="2 3">
    <name type="scientific">Megalurothrips usitatus</name>
    <name type="common">bean blossom thrips</name>
    <dbReference type="NCBI Taxonomy" id="439358"/>
    <lineage>
        <taxon>Eukaryota</taxon>
        <taxon>Metazoa</taxon>
        <taxon>Ecdysozoa</taxon>
        <taxon>Arthropoda</taxon>
        <taxon>Hexapoda</taxon>
        <taxon>Insecta</taxon>
        <taxon>Pterygota</taxon>
        <taxon>Neoptera</taxon>
        <taxon>Paraneoptera</taxon>
        <taxon>Thysanoptera</taxon>
        <taxon>Terebrantia</taxon>
        <taxon>Thripoidea</taxon>
        <taxon>Thripidae</taxon>
        <taxon>Megalurothrips</taxon>
    </lineage>
</organism>
<evidence type="ECO:0000313" key="2">
    <source>
        <dbReference type="EMBL" id="KAJ1532023.1"/>
    </source>
</evidence>
<comment type="caution">
    <text evidence="2">The sequence shown here is derived from an EMBL/GenBank/DDBJ whole genome shotgun (WGS) entry which is preliminary data.</text>
</comment>
<feature type="compositionally biased region" description="Basic and acidic residues" evidence="1">
    <location>
        <begin position="106"/>
        <end position="115"/>
    </location>
</feature>
<feature type="region of interest" description="Disordered" evidence="1">
    <location>
        <begin position="1"/>
        <end position="130"/>
    </location>
</feature>